<name>T1H162_MEGSC</name>
<dbReference type="EMBL" id="CAQQ02169289">
    <property type="status" value="NOT_ANNOTATED_CDS"/>
    <property type="molecule type" value="Genomic_DNA"/>
</dbReference>
<dbReference type="Proteomes" id="UP000015102">
    <property type="component" value="Unassembled WGS sequence"/>
</dbReference>
<keyword evidence="5" id="KW-0539">Nucleus</keyword>
<dbReference type="GO" id="GO:0000981">
    <property type="term" value="F:DNA-binding transcription factor activity, RNA polymerase II-specific"/>
    <property type="evidence" value="ECO:0007669"/>
    <property type="project" value="TreeGrafter"/>
</dbReference>
<dbReference type="InterPro" id="IPR015633">
    <property type="entry name" value="E2F"/>
</dbReference>
<keyword evidence="2 5" id="KW-0805">Transcription regulation</keyword>
<evidence type="ECO:0000313" key="7">
    <source>
        <dbReference type="EnsemblMetazoa" id="MESCA009916-PA"/>
    </source>
</evidence>
<dbReference type="STRING" id="36166.T1H162"/>
<dbReference type="EnsemblMetazoa" id="MESCA009916-RA">
    <property type="protein sequence ID" value="MESCA009916-PA"/>
    <property type="gene ID" value="MESCA009916"/>
</dbReference>
<accession>T1H162</accession>
<evidence type="ECO:0000256" key="4">
    <source>
        <dbReference type="ARBA" id="ARBA00023163"/>
    </source>
</evidence>
<dbReference type="SMART" id="SM01372">
    <property type="entry name" value="E2F_TDP"/>
    <property type="match status" value="1"/>
</dbReference>
<dbReference type="InterPro" id="IPR036390">
    <property type="entry name" value="WH_DNA-bd_sf"/>
</dbReference>
<dbReference type="InterPro" id="IPR036388">
    <property type="entry name" value="WH-like_DNA-bd_sf"/>
</dbReference>
<keyword evidence="3 5" id="KW-0238">DNA-binding</keyword>
<evidence type="ECO:0000256" key="2">
    <source>
        <dbReference type="ARBA" id="ARBA00023015"/>
    </source>
</evidence>
<keyword evidence="4 5" id="KW-0804">Transcription</keyword>
<evidence type="ECO:0000256" key="1">
    <source>
        <dbReference type="ARBA" id="ARBA00010940"/>
    </source>
</evidence>
<dbReference type="AlphaFoldDB" id="T1H162"/>
<proteinExistence type="inferred from homology"/>
<reference evidence="7" key="2">
    <citation type="submission" date="2015-06" db="UniProtKB">
        <authorList>
            <consortium name="EnsemblMetazoa"/>
        </authorList>
    </citation>
    <scope>IDENTIFICATION</scope>
</reference>
<reference evidence="8" key="1">
    <citation type="submission" date="2013-02" db="EMBL/GenBank/DDBJ databases">
        <authorList>
            <person name="Hughes D."/>
        </authorList>
    </citation>
    <scope>NUCLEOTIDE SEQUENCE</scope>
    <source>
        <strain>Durham</strain>
        <strain evidence="8">NC isolate 2 -- Noor lab</strain>
    </source>
</reference>
<comment type="subcellular location">
    <subcellularLocation>
        <location evidence="5">Nucleus</location>
    </subcellularLocation>
</comment>
<dbReference type="Gene3D" id="1.10.10.10">
    <property type="entry name" value="Winged helix-like DNA-binding domain superfamily/Winged helix DNA-binding domain"/>
    <property type="match status" value="1"/>
</dbReference>
<evidence type="ECO:0000256" key="5">
    <source>
        <dbReference type="RuleBase" id="RU003796"/>
    </source>
</evidence>
<evidence type="ECO:0000313" key="8">
    <source>
        <dbReference type="Proteomes" id="UP000015102"/>
    </source>
</evidence>
<dbReference type="HOGENOM" id="CLU_2266819_0_0_1"/>
<evidence type="ECO:0000259" key="6">
    <source>
        <dbReference type="SMART" id="SM01372"/>
    </source>
</evidence>
<evidence type="ECO:0000256" key="3">
    <source>
        <dbReference type="ARBA" id="ARBA00023125"/>
    </source>
</evidence>
<dbReference type="Pfam" id="PF02319">
    <property type="entry name" value="WHD_E2F_TDP"/>
    <property type="match status" value="1"/>
</dbReference>
<organism evidence="7 8">
    <name type="scientific">Megaselia scalaris</name>
    <name type="common">Humpbacked fly</name>
    <name type="synonym">Phora scalaris</name>
    <dbReference type="NCBI Taxonomy" id="36166"/>
    <lineage>
        <taxon>Eukaryota</taxon>
        <taxon>Metazoa</taxon>
        <taxon>Ecdysozoa</taxon>
        <taxon>Arthropoda</taxon>
        <taxon>Hexapoda</taxon>
        <taxon>Insecta</taxon>
        <taxon>Pterygota</taxon>
        <taxon>Neoptera</taxon>
        <taxon>Endopterygota</taxon>
        <taxon>Diptera</taxon>
        <taxon>Brachycera</taxon>
        <taxon>Muscomorpha</taxon>
        <taxon>Platypezoidea</taxon>
        <taxon>Phoridae</taxon>
        <taxon>Megaseliini</taxon>
        <taxon>Megaselia</taxon>
    </lineage>
</organism>
<dbReference type="GO" id="GO:0090575">
    <property type="term" value="C:RNA polymerase II transcription regulator complex"/>
    <property type="evidence" value="ECO:0007669"/>
    <property type="project" value="TreeGrafter"/>
</dbReference>
<dbReference type="PANTHER" id="PTHR12081:SF18">
    <property type="entry name" value="TRANSCRIPTION FACTOR E2F2-RELATED"/>
    <property type="match status" value="1"/>
</dbReference>
<dbReference type="GO" id="GO:0000978">
    <property type="term" value="F:RNA polymerase II cis-regulatory region sequence-specific DNA binding"/>
    <property type="evidence" value="ECO:0007669"/>
    <property type="project" value="InterPro"/>
</dbReference>
<dbReference type="InterPro" id="IPR003316">
    <property type="entry name" value="E2F_WHTH_DNA-bd_dom"/>
</dbReference>
<comment type="similarity">
    <text evidence="1 5">Belongs to the E2F/DP family.</text>
</comment>
<dbReference type="PANTHER" id="PTHR12081">
    <property type="entry name" value="TRANSCRIPTION FACTOR E2F"/>
    <property type="match status" value="1"/>
</dbReference>
<sequence length="103" mass="11759">MEDIKDEKFLLEQTEDSSHFFDTQMQSQRSPPDNSFKNFKQGSLVALTQKFLTLIHEGRGLVDLNYASNALGVPKRRIYDITNVLQGIGLLTKQGPLSKVFWK</sequence>
<protein>
    <recommendedName>
        <fullName evidence="6">E2F/DP family winged-helix DNA-binding domain-containing protein</fullName>
    </recommendedName>
</protein>
<feature type="domain" description="E2F/DP family winged-helix DNA-binding" evidence="6">
    <location>
        <begin position="39"/>
        <end position="95"/>
    </location>
</feature>
<keyword evidence="8" id="KW-1185">Reference proteome</keyword>
<dbReference type="SUPFAM" id="SSF46785">
    <property type="entry name" value="Winged helix' DNA-binding domain"/>
    <property type="match status" value="1"/>
</dbReference>